<accession>A0AAV4NJB4</accession>
<reference evidence="1 2" key="1">
    <citation type="submission" date="2021-06" db="EMBL/GenBank/DDBJ databases">
        <title>Caerostris extrusa draft genome.</title>
        <authorList>
            <person name="Kono N."/>
            <person name="Arakawa K."/>
        </authorList>
    </citation>
    <scope>NUCLEOTIDE SEQUENCE [LARGE SCALE GENOMIC DNA]</scope>
</reference>
<dbReference type="AlphaFoldDB" id="A0AAV4NJB4"/>
<comment type="caution">
    <text evidence="1">The sequence shown here is derived from an EMBL/GenBank/DDBJ whole genome shotgun (WGS) entry which is preliminary data.</text>
</comment>
<evidence type="ECO:0000313" key="2">
    <source>
        <dbReference type="Proteomes" id="UP001054945"/>
    </source>
</evidence>
<sequence length="90" mass="9977">MVGILTTVKISSGFGTRDWLVMGVKNSPAAVGSLRLSRDRTRALILGRDTDNCKYPGGFGTRDWLVMEREKNLPACRRIVTLLHVGTHVH</sequence>
<evidence type="ECO:0000313" key="1">
    <source>
        <dbReference type="EMBL" id="GIX83564.1"/>
    </source>
</evidence>
<gene>
    <name evidence="1" type="ORF">CEXT_184711</name>
</gene>
<dbReference type="Proteomes" id="UP001054945">
    <property type="component" value="Unassembled WGS sequence"/>
</dbReference>
<name>A0AAV4NJB4_CAEEX</name>
<organism evidence="1 2">
    <name type="scientific">Caerostris extrusa</name>
    <name type="common">Bark spider</name>
    <name type="synonym">Caerostris bankana</name>
    <dbReference type="NCBI Taxonomy" id="172846"/>
    <lineage>
        <taxon>Eukaryota</taxon>
        <taxon>Metazoa</taxon>
        <taxon>Ecdysozoa</taxon>
        <taxon>Arthropoda</taxon>
        <taxon>Chelicerata</taxon>
        <taxon>Arachnida</taxon>
        <taxon>Araneae</taxon>
        <taxon>Araneomorphae</taxon>
        <taxon>Entelegynae</taxon>
        <taxon>Araneoidea</taxon>
        <taxon>Araneidae</taxon>
        <taxon>Caerostris</taxon>
    </lineage>
</organism>
<proteinExistence type="predicted"/>
<protein>
    <submittedName>
        <fullName evidence="1">Uncharacterized protein</fullName>
    </submittedName>
</protein>
<keyword evidence="2" id="KW-1185">Reference proteome</keyword>
<dbReference type="EMBL" id="BPLR01003345">
    <property type="protein sequence ID" value="GIX83564.1"/>
    <property type="molecule type" value="Genomic_DNA"/>
</dbReference>